<dbReference type="PANTHER" id="PTHR30002">
    <property type="entry name" value="EPOXYQUEUOSINE REDUCTASE"/>
    <property type="match status" value="1"/>
</dbReference>
<dbReference type="InterPro" id="IPR017900">
    <property type="entry name" value="4Fe4S_Fe_S_CS"/>
</dbReference>
<keyword evidence="3" id="KW-0408">Iron</keyword>
<dbReference type="AlphaFoldDB" id="A0A5C1QNM6"/>
<keyword evidence="1" id="KW-0004">4Fe-4S</keyword>
<keyword evidence="4" id="KW-0411">Iron-sulfur</keyword>
<dbReference type="PROSITE" id="PS00198">
    <property type="entry name" value="4FE4S_FER_1"/>
    <property type="match status" value="1"/>
</dbReference>
<dbReference type="PANTHER" id="PTHR30002:SF4">
    <property type="entry name" value="EPOXYQUEUOSINE REDUCTASE"/>
    <property type="match status" value="1"/>
</dbReference>
<evidence type="ECO:0000256" key="1">
    <source>
        <dbReference type="ARBA" id="ARBA00022485"/>
    </source>
</evidence>
<evidence type="ECO:0000313" key="7">
    <source>
        <dbReference type="Proteomes" id="UP000324209"/>
    </source>
</evidence>
<evidence type="ECO:0000256" key="4">
    <source>
        <dbReference type="ARBA" id="ARBA00023014"/>
    </source>
</evidence>
<dbReference type="SUPFAM" id="SSF54862">
    <property type="entry name" value="4Fe-4S ferredoxins"/>
    <property type="match status" value="1"/>
</dbReference>
<accession>A0A5C1QNM6</accession>
<evidence type="ECO:0000256" key="3">
    <source>
        <dbReference type="ARBA" id="ARBA00023004"/>
    </source>
</evidence>
<evidence type="ECO:0000256" key="2">
    <source>
        <dbReference type="ARBA" id="ARBA00022723"/>
    </source>
</evidence>
<dbReference type="GO" id="GO:0008616">
    <property type="term" value="P:tRNA queuosine(34) biosynthetic process"/>
    <property type="evidence" value="ECO:0007669"/>
    <property type="project" value="InterPro"/>
</dbReference>
<evidence type="ECO:0000259" key="5">
    <source>
        <dbReference type="PROSITE" id="PS51379"/>
    </source>
</evidence>
<dbReference type="KEGG" id="ock:EXM22_15265"/>
<dbReference type="EMBL" id="CP036150">
    <property type="protein sequence ID" value="QEN09271.1"/>
    <property type="molecule type" value="Genomic_DNA"/>
</dbReference>
<dbReference type="Proteomes" id="UP000324209">
    <property type="component" value="Chromosome"/>
</dbReference>
<sequence>MVPPGDLKEKVLKDAGFPLNSTIIIAFFPFADTPPDERTSIAPFALKNHYKDLVIRMREALKSAGEPFSNLKRKEIRFFSNSRLPEKQMAKESGLGFIGKNTLLINKTFGSRGLLAGMILPLALNPSDEADSGKLKPGINSCGNCRLCEKSCPGGALEDYRLDREKCLQHWTSSDGPIPDRLKKEWGVRIYGCTICQDVCPWNRNLPRGNSITRGLIDPVPSLDFFLSHTEEEIKEFFRGSAMGMSWFKGRHMIRNALISTVSTEDSPPLDHIEAHGLSEDDGIKDAALWALKRLKRDQER</sequence>
<protein>
    <recommendedName>
        <fullName evidence="5">4Fe-4S ferredoxin-type domain-containing protein</fullName>
    </recommendedName>
</protein>
<dbReference type="GO" id="GO:0046872">
    <property type="term" value="F:metal ion binding"/>
    <property type="evidence" value="ECO:0007669"/>
    <property type="project" value="UniProtKB-KW"/>
</dbReference>
<dbReference type="GO" id="GO:0052693">
    <property type="term" value="F:epoxyqueuosine reductase activity"/>
    <property type="evidence" value="ECO:0007669"/>
    <property type="project" value="TreeGrafter"/>
</dbReference>
<dbReference type="OrthoDB" id="9784571at2"/>
<dbReference type="RefSeq" id="WP_149487346.1">
    <property type="nucleotide sequence ID" value="NZ_CP036150.1"/>
</dbReference>
<name>A0A5C1QNM6_9SPIO</name>
<dbReference type="GO" id="GO:0051539">
    <property type="term" value="F:4 iron, 4 sulfur cluster binding"/>
    <property type="evidence" value="ECO:0007669"/>
    <property type="project" value="UniProtKB-KW"/>
</dbReference>
<keyword evidence="7" id="KW-1185">Reference proteome</keyword>
<feature type="domain" description="4Fe-4S ferredoxin-type" evidence="5">
    <location>
        <begin position="133"/>
        <end position="163"/>
    </location>
</feature>
<dbReference type="PROSITE" id="PS51379">
    <property type="entry name" value="4FE4S_FER_2"/>
    <property type="match status" value="1"/>
</dbReference>
<dbReference type="InterPro" id="IPR017896">
    <property type="entry name" value="4Fe4S_Fe-S-bd"/>
</dbReference>
<dbReference type="InterPro" id="IPR004453">
    <property type="entry name" value="QueG"/>
</dbReference>
<dbReference type="Pfam" id="PF13484">
    <property type="entry name" value="Fer4_16"/>
    <property type="match status" value="1"/>
</dbReference>
<gene>
    <name evidence="6" type="ORF">EXM22_15265</name>
</gene>
<proteinExistence type="predicted"/>
<dbReference type="Gene3D" id="3.30.70.20">
    <property type="match status" value="1"/>
</dbReference>
<reference evidence="6 7" key="1">
    <citation type="submission" date="2019-02" db="EMBL/GenBank/DDBJ databases">
        <title>Complete Genome Sequence and Methylome Analysis of free living Spirochaetas.</title>
        <authorList>
            <person name="Fomenkov A."/>
            <person name="Dubinina G."/>
            <person name="Leshcheva N."/>
            <person name="Mikheeva N."/>
            <person name="Grabovich M."/>
            <person name="Vincze T."/>
            <person name="Roberts R.J."/>
        </authorList>
    </citation>
    <scope>NUCLEOTIDE SEQUENCE [LARGE SCALE GENOMIC DNA]</scope>
    <source>
        <strain evidence="6 7">K2</strain>
    </source>
</reference>
<evidence type="ECO:0000313" key="6">
    <source>
        <dbReference type="EMBL" id="QEN09271.1"/>
    </source>
</evidence>
<organism evidence="6 7">
    <name type="scientific">Oceanispirochaeta crateris</name>
    <dbReference type="NCBI Taxonomy" id="2518645"/>
    <lineage>
        <taxon>Bacteria</taxon>
        <taxon>Pseudomonadati</taxon>
        <taxon>Spirochaetota</taxon>
        <taxon>Spirochaetia</taxon>
        <taxon>Spirochaetales</taxon>
        <taxon>Spirochaetaceae</taxon>
        <taxon>Oceanispirochaeta</taxon>
    </lineage>
</organism>
<keyword evidence="2" id="KW-0479">Metal-binding</keyword>